<feature type="binding site" evidence="3">
    <location>
        <begin position="140"/>
        <end position="147"/>
    </location>
    <ligand>
        <name>ATP</name>
        <dbReference type="ChEBI" id="CHEBI:30616"/>
    </ligand>
</feature>
<dbReference type="Proteomes" id="UP000681027">
    <property type="component" value="Unassembled WGS sequence"/>
</dbReference>
<evidence type="ECO:0000256" key="2">
    <source>
        <dbReference type="ARBA" id="ARBA00022840"/>
    </source>
</evidence>
<keyword evidence="2 3" id="KW-0067">ATP-binding</keyword>
<dbReference type="SUPFAM" id="SSF52540">
    <property type="entry name" value="P-loop containing nucleoside triphosphate hydrolases"/>
    <property type="match status" value="1"/>
</dbReference>
<proteinExistence type="predicted"/>
<keyword evidence="1 3" id="KW-0547">Nucleotide-binding</keyword>
<evidence type="ECO:0000256" key="1">
    <source>
        <dbReference type="ARBA" id="ARBA00022741"/>
    </source>
</evidence>
<protein>
    <submittedName>
        <fullName evidence="5">DNA translocase FtsK</fullName>
    </submittedName>
</protein>
<evidence type="ECO:0000256" key="3">
    <source>
        <dbReference type="PROSITE-ProRule" id="PRU00289"/>
    </source>
</evidence>
<gene>
    <name evidence="5" type="ORF">KHA94_00335</name>
</gene>
<accession>A0ABS5NLI2</accession>
<comment type="caution">
    <text evidence="5">The sequence shown here is derived from an EMBL/GenBank/DDBJ whole genome shotgun (WGS) entry which is preliminary data.</text>
</comment>
<name>A0ABS5NLI2_9BACI</name>
<reference evidence="5 6" key="1">
    <citation type="submission" date="2021-05" db="EMBL/GenBank/DDBJ databases">
        <title>Novel Bacillus species.</title>
        <authorList>
            <person name="Liu G."/>
        </authorList>
    </citation>
    <scope>NUCLEOTIDE SEQUENCE [LARGE SCALE GENOMIC DNA]</scope>
    <source>
        <strain evidence="5 6">FJAT-49705</strain>
    </source>
</reference>
<dbReference type="PROSITE" id="PS50901">
    <property type="entry name" value="FTSK"/>
    <property type="match status" value="1"/>
</dbReference>
<evidence type="ECO:0000313" key="5">
    <source>
        <dbReference type="EMBL" id="MBS4188667.1"/>
    </source>
</evidence>
<dbReference type="InterPro" id="IPR027417">
    <property type="entry name" value="P-loop_NTPase"/>
</dbReference>
<dbReference type="Gene3D" id="3.40.50.300">
    <property type="entry name" value="P-loop containing nucleotide triphosphate hydrolases"/>
    <property type="match status" value="1"/>
</dbReference>
<evidence type="ECO:0000259" key="4">
    <source>
        <dbReference type="PROSITE" id="PS50901"/>
    </source>
</evidence>
<keyword evidence="6" id="KW-1185">Reference proteome</keyword>
<dbReference type="PANTHER" id="PTHR22683:SF1">
    <property type="entry name" value="TYPE VII SECRETION SYSTEM PROTEIN ESSC"/>
    <property type="match status" value="1"/>
</dbReference>
<organism evidence="5 6">
    <name type="scientific">Cytobacillus citreus</name>
    <dbReference type="NCBI Taxonomy" id="2833586"/>
    <lineage>
        <taxon>Bacteria</taxon>
        <taxon>Bacillati</taxon>
        <taxon>Bacillota</taxon>
        <taxon>Bacilli</taxon>
        <taxon>Bacillales</taxon>
        <taxon>Bacillaceae</taxon>
        <taxon>Cytobacillus</taxon>
    </lineage>
</organism>
<evidence type="ECO:0000313" key="6">
    <source>
        <dbReference type="Proteomes" id="UP000681027"/>
    </source>
</evidence>
<dbReference type="Pfam" id="PF01580">
    <property type="entry name" value="FtsK_SpoIIIE"/>
    <property type="match status" value="1"/>
</dbReference>
<dbReference type="InterPro" id="IPR002543">
    <property type="entry name" value="FtsK_dom"/>
</dbReference>
<dbReference type="InterPro" id="IPR050206">
    <property type="entry name" value="FtsK/SpoIIIE/SftA"/>
</dbReference>
<feature type="domain" description="FtsK" evidence="4">
    <location>
        <begin position="123"/>
        <end position="304"/>
    </location>
</feature>
<sequence length="374" mass="42752">MTWLESLKIRRKLIKTFKSGGIYLGSDERPIFPKINHVRTTEYSAQIVFNLPNGLDPKMVTKKDYIFLQHFGKNVDLDGDHKKFTLTVYHRSMPSTLKYKFADISKVCNGLSLPIICGMDRTGEYVTLDMLKQPHILIAGETGSGKSTQLRSILTTLIKTKKPNELELYLGDCKKSEFHLFRKVEHVQCVHSSARDIQKMLLHIKKELDERSNLTEMFEVSHVDDLPAEHRKPYLVVCIDEFVMLRKDELIMDILTETAAIGRTLGVFLILSMQRPSAKVLDTTIRANLTVSMGFKLRDAMESKIVNTPNAHNLEHSGRFIMNADKLYELQAPYLTMEQAKKLLNPFVVAKGPVKEVNEEIPQLTEKDVFNDVN</sequence>
<dbReference type="PANTHER" id="PTHR22683">
    <property type="entry name" value="SPORULATION PROTEIN RELATED"/>
    <property type="match status" value="1"/>
</dbReference>
<dbReference type="EMBL" id="JAGYPM010000001">
    <property type="protein sequence ID" value="MBS4188667.1"/>
    <property type="molecule type" value="Genomic_DNA"/>
</dbReference>
<dbReference type="RefSeq" id="WP_213100191.1">
    <property type="nucleotide sequence ID" value="NZ_JAGYPM010000001.1"/>
</dbReference>